<dbReference type="RefSeq" id="WP_321549368.1">
    <property type="nucleotide sequence ID" value="NZ_JAXIVS010000012.1"/>
</dbReference>
<sequence length="605" mass="67782">MNRVLEQLKEKQQTFAGSAFVAFLQDSRHAPQDRLSFLPCVTPLVMGMAELGSKLLGEDCDPVTRRTAEARNWVLFRKDLQALELDTAADLSGMLQLVWGEDSSEARRALYGLTKMAAEASPIKRQVLMMTLDAVSRVALTALEHVAREVKSSCGKTLGCFNALHTLLDVGPWAVGAVELDLLPEMEQEALEMVDEVFTLIGDMADQLQGYAERKIEVRDQQFRWELLKTEVEQTSAQSFQEFGNSRIQALCQSVGFGASDTQLVQRFFNFMSSSWGERRIGETPPWKCDVTDDHTPYELSLALEGSRPEIRFLIETQRPDGPTTLQSSWDDGLALNDRLNQEFGVPLERFNLVKDLFEPRVPTARFSLWHAFCLKPNGQPELKVYLNPKARGPEHSKALVKEALTRLGFTNAWRFLSEVAMRRGGKDQLIYFSLDMAGQAAARVKIYIAHTDATADDIEAVMSQAKEYVPGEAQAFCQKLQKEGRFQAPRSTLTCLAFTSDDDVRPYSVTLHCPIRCYVENDQESMKRIRNVLAPQSYTVLDSAVNALCRRPLESAVGLIQWASMRREGGKVRATFYLATEAYGIVVPRAVETQRPAGISLMSA</sequence>
<keyword evidence="3" id="KW-1185">Reference proteome</keyword>
<protein>
    <submittedName>
        <fullName evidence="2">Tryptophan dimethylallyltransferase family protein</fullName>
    </submittedName>
</protein>
<organism evidence="2 3">
    <name type="scientific">Hyalangium rubrum</name>
    <dbReference type="NCBI Taxonomy" id="3103134"/>
    <lineage>
        <taxon>Bacteria</taxon>
        <taxon>Pseudomonadati</taxon>
        <taxon>Myxococcota</taxon>
        <taxon>Myxococcia</taxon>
        <taxon>Myxococcales</taxon>
        <taxon>Cystobacterineae</taxon>
        <taxon>Archangiaceae</taxon>
        <taxon>Hyalangium</taxon>
    </lineage>
</organism>
<keyword evidence="1" id="KW-0808">Transferase</keyword>
<evidence type="ECO:0000313" key="3">
    <source>
        <dbReference type="Proteomes" id="UP001291309"/>
    </source>
</evidence>
<dbReference type="InterPro" id="IPR033964">
    <property type="entry name" value="ABBA"/>
</dbReference>
<dbReference type="InterPro" id="IPR017795">
    <property type="entry name" value="ABBA_NscD-like"/>
</dbReference>
<dbReference type="Pfam" id="PF11991">
    <property type="entry name" value="Trp_DMAT"/>
    <property type="match status" value="1"/>
</dbReference>
<name>A0ABU5HAZ3_9BACT</name>
<proteinExistence type="predicted"/>
<reference evidence="2 3" key="1">
    <citation type="submission" date="2023-12" db="EMBL/GenBank/DDBJ databases">
        <title>the genome sequence of Hyalangium sp. s54d21.</title>
        <authorList>
            <person name="Zhang X."/>
        </authorList>
    </citation>
    <scope>NUCLEOTIDE SEQUENCE [LARGE SCALE GENOMIC DNA]</scope>
    <source>
        <strain evidence="3">s54d21</strain>
    </source>
</reference>
<evidence type="ECO:0000256" key="1">
    <source>
        <dbReference type="ARBA" id="ARBA00022679"/>
    </source>
</evidence>
<dbReference type="Proteomes" id="UP001291309">
    <property type="component" value="Unassembled WGS sequence"/>
</dbReference>
<comment type="caution">
    <text evidence="2">The sequence shown here is derived from an EMBL/GenBank/DDBJ whole genome shotgun (WGS) entry which is preliminary data.</text>
</comment>
<dbReference type="SFLD" id="SFLDG01162">
    <property type="entry name" value="I"/>
    <property type="match status" value="1"/>
</dbReference>
<dbReference type="SFLD" id="SFLDS00036">
    <property type="entry name" value="Aromatic_Prenyltransferase"/>
    <property type="match status" value="1"/>
</dbReference>
<accession>A0ABU5HAZ3</accession>
<evidence type="ECO:0000313" key="2">
    <source>
        <dbReference type="EMBL" id="MDY7230642.1"/>
    </source>
</evidence>
<dbReference type="EMBL" id="JAXIVS010000012">
    <property type="protein sequence ID" value="MDY7230642.1"/>
    <property type="molecule type" value="Genomic_DNA"/>
</dbReference>
<gene>
    <name evidence="2" type="ORF">SYV04_29875</name>
</gene>